<evidence type="ECO:0000313" key="16">
    <source>
        <dbReference type="Proteomes" id="UP000727456"/>
    </source>
</evidence>
<feature type="transmembrane region" description="Helical" evidence="13">
    <location>
        <begin position="47"/>
        <end position="65"/>
    </location>
</feature>
<keyword evidence="5" id="KW-0349">Heme</keyword>
<comment type="caution">
    <text evidence="15">The sequence shown here is derived from an EMBL/GenBank/DDBJ whole genome shotgun (WGS) entry which is preliminary data.</text>
</comment>
<dbReference type="PANTHER" id="PTHR30529:SF1">
    <property type="entry name" value="CYTOCHROME B561 HOMOLOG 2"/>
    <property type="match status" value="1"/>
</dbReference>
<keyword evidence="11 13" id="KW-0472">Membrane</keyword>
<dbReference type="InterPro" id="IPR011577">
    <property type="entry name" value="Cyt_b561_bac/Ni-Hgenase"/>
</dbReference>
<dbReference type="InterPro" id="IPR016174">
    <property type="entry name" value="Di-haem_cyt_TM"/>
</dbReference>
<dbReference type="RefSeq" id="WP_167072192.1">
    <property type="nucleotide sequence ID" value="NZ_JAAOZC010000002.1"/>
</dbReference>
<protein>
    <submittedName>
        <fullName evidence="15">Cytochrome b561</fullName>
    </submittedName>
</protein>
<keyword evidence="3" id="KW-0813">Transport</keyword>
<dbReference type="Proteomes" id="UP000727456">
    <property type="component" value="Unassembled WGS sequence"/>
</dbReference>
<organism evidence="15 16">
    <name type="scientific">Sphingomonas vulcanisoli</name>
    <dbReference type="NCBI Taxonomy" id="1658060"/>
    <lineage>
        <taxon>Bacteria</taxon>
        <taxon>Pseudomonadati</taxon>
        <taxon>Pseudomonadota</taxon>
        <taxon>Alphaproteobacteria</taxon>
        <taxon>Sphingomonadales</taxon>
        <taxon>Sphingomonadaceae</taxon>
        <taxon>Sphingomonas</taxon>
    </lineage>
</organism>
<feature type="domain" description="Cytochrome b561 bacterial/Ni-hydrogenase" evidence="14">
    <location>
        <begin position="7"/>
        <end position="178"/>
    </location>
</feature>
<evidence type="ECO:0000256" key="5">
    <source>
        <dbReference type="ARBA" id="ARBA00022617"/>
    </source>
</evidence>
<dbReference type="Pfam" id="PF01292">
    <property type="entry name" value="Ni_hydr_CYTB"/>
    <property type="match status" value="1"/>
</dbReference>
<feature type="transmembrane region" description="Helical" evidence="13">
    <location>
        <begin position="85"/>
        <end position="106"/>
    </location>
</feature>
<feature type="transmembrane region" description="Helical" evidence="13">
    <location>
        <begin position="12"/>
        <end position="35"/>
    </location>
</feature>
<keyword evidence="7" id="KW-0479">Metal-binding</keyword>
<evidence type="ECO:0000256" key="6">
    <source>
        <dbReference type="ARBA" id="ARBA00022692"/>
    </source>
</evidence>
<proteinExistence type="inferred from homology"/>
<evidence type="ECO:0000259" key="14">
    <source>
        <dbReference type="Pfam" id="PF01292"/>
    </source>
</evidence>
<comment type="cofactor">
    <cofactor evidence="1">
        <name>heme b</name>
        <dbReference type="ChEBI" id="CHEBI:60344"/>
    </cofactor>
</comment>
<comment type="subcellular location">
    <subcellularLocation>
        <location evidence="2">Cell membrane</location>
        <topology evidence="2">Multi-pass membrane protein</topology>
    </subcellularLocation>
</comment>
<evidence type="ECO:0000256" key="1">
    <source>
        <dbReference type="ARBA" id="ARBA00001970"/>
    </source>
</evidence>
<reference evidence="15 16" key="1">
    <citation type="submission" date="2020-03" db="EMBL/GenBank/DDBJ databases">
        <title>Genomic Encyclopedia of Type Strains, Phase III (KMG-III): the genomes of soil and plant-associated and newly described type strains.</title>
        <authorList>
            <person name="Whitman W."/>
        </authorList>
    </citation>
    <scope>NUCLEOTIDE SEQUENCE [LARGE SCALE GENOMIC DNA]</scope>
    <source>
        <strain evidence="15 16">CECT 8804</strain>
    </source>
</reference>
<comment type="similarity">
    <text evidence="12">Belongs to the cytochrome b561 family.</text>
</comment>
<sequence length="181" mass="19602">MDIIGARYSHVAILLHWAIAALVLTTIPLGVYGANFGGDLARTAKDIHKPIGILILALTLVRVGWRLSHKPPALPDGMTPAMRRVARGTHIAFYVLLLVLPLSGWWMSSAVPVRHPISFGLFDVPFLPVPRGFASAGPAHLVHVALGFLMIGLAALHIAAALKHQFVDRDQVLNRMLPRSA</sequence>
<evidence type="ECO:0000256" key="9">
    <source>
        <dbReference type="ARBA" id="ARBA00022989"/>
    </source>
</evidence>
<dbReference type="EMBL" id="JAAOZC010000002">
    <property type="protein sequence ID" value="NIJ07316.1"/>
    <property type="molecule type" value="Genomic_DNA"/>
</dbReference>
<keyword evidence="4" id="KW-1003">Cell membrane</keyword>
<evidence type="ECO:0000256" key="2">
    <source>
        <dbReference type="ARBA" id="ARBA00004651"/>
    </source>
</evidence>
<evidence type="ECO:0000256" key="11">
    <source>
        <dbReference type="ARBA" id="ARBA00023136"/>
    </source>
</evidence>
<keyword evidence="6 13" id="KW-0812">Transmembrane</keyword>
<evidence type="ECO:0000256" key="3">
    <source>
        <dbReference type="ARBA" id="ARBA00022448"/>
    </source>
</evidence>
<evidence type="ECO:0000256" key="8">
    <source>
        <dbReference type="ARBA" id="ARBA00022982"/>
    </source>
</evidence>
<evidence type="ECO:0000313" key="15">
    <source>
        <dbReference type="EMBL" id="NIJ07316.1"/>
    </source>
</evidence>
<name>A0ABX0TUQ4_9SPHN</name>
<evidence type="ECO:0000256" key="4">
    <source>
        <dbReference type="ARBA" id="ARBA00022475"/>
    </source>
</evidence>
<keyword evidence="8" id="KW-0249">Electron transport</keyword>
<evidence type="ECO:0000256" key="7">
    <source>
        <dbReference type="ARBA" id="ARBA00022723"/>
    </source>
</evidence>
<dbReference type="PANTHER" id="PTHR30529">
    <property type="entry name" value="CYTOCHROME B561"/>
    <property type="match status" value="1"/>
</dbReference>
<evidence type="ECO:0000256" key="12">
    <source>
        <dbReference type="ARBA" id="ARBA00037975"/>
    </source>
</evidence>
<dbReference type="InterPro" id="IPR052168">
    <property type="entry name" value="Cytochrome_b561_oxidase"/>
</dbReference>
<gene>
    <name evidence="15" type="ORF">FHS31_000912</name>
</gene>
<keyword evidence="9 13" id="KW-1133">Transmembrane helix</keyword>
<dbReference type="SUPFAM" id="SSF81342">
    <property type="entry name" value="Transmembrane di-heme cytochromes"/>
    <property type="match status" value="1"/>
</dbReference>
<keyword evidence="10" id="KW-0408">Iron</keyword>
<evidence type="ECO:0000256" key="13">
    <source>
        <dbReference type="SAM" id="Phobius"/>
    </source>
</evidence>
<evidence type="ECO:0000256" key="10">
    <source>
        <dbReference type="ARBA" id="ARBA00023004"/>
    </source>
</evidence>
<accession>A0ABX0TUQ4</accession>
<feature type="transmembrane region" description="Helical" evidence="13">
    <location>
        <begin position="141"/>
        <end position="162"/>
    </location>
</feature>
<keyword evidence="16" id="KW-1185">Reference proteome</keyword>